<dbReference type="GO" id="GO:0005741">
    <property type="term" value="C:mitochondrial outer membrane"/>
    <property type="evidence" value="ECO:0007669"/>
    <property type="project" value="UniProtKB-SubCell"/>
</dbReference>
<evidence type="ECO:0000256" key="10">
    <source>
        <dbReference type="ARBA" id="ARBA00022777"/>
    </source>
</evidence>
<protein>
    <recommendedName>
        <fullName evidence="5">non-specific serine/threonine protein kinase</fullName>
        <ecNumber evidence="5">2.7.11.1</ecNumber>
    </recommendedName>
</protein>
<evidence type="ECO:0000256" key="13">
    <source>
        <dbReference type="ARBA" id="ARBA00022840"/>
    </source>
</evidence>
<evidence type="ECO:0000256" key="17">
    <source>
        <dbReference type="ARBA" id="ARBA00047899"/>
    </source>
</evidence>
<proteinExistence type="predicted"/>
<dbReference type="InterPro" id="IPR008271">
    <property type="entry name" value="Ser/Thr_kinase_AS"/>
</dbReference>
<evidence type="ECO:0000256" key="18">
    <source>
        <dbReference type="ARBA" id="ARBA00048679"/>
    </source>
</evidence>
<organism evidence="20 21">
    <name type="scientific">Globodera rostochiensis</name>
    <name type="common">Golden nematode worm</name>
    <name type="synonym">Heterodera rostochiensis</name>
    <dbReference type="NCBI Taxonomy" id="31243"/>
    <lineage>
        <taxon>Eukaryota</taxon>
        <taxon>Metazoa</taxon>
        <taxon>Ecdysozoa</taxon>
        <taxon>Nematoda</taxon>
        <taxon>Chromadorea</taxon>
        <taxon>Rhabditida</taxon>
        <taxon>Tylenchina</taxon>
        <taxon>Tylenchomorpha</taxon>
        <taxon>Tylenchoidea</taxon>
        <taxon>Heteroderidae</taxon>
        <taxon>Heteroderinae</taxon>
        <taxon>Globodera</taxon>
    </lineage>
</organism>
<evidence type="ECO:0000256" key="2">
    <source>
        <dbReference type="ARBA" id="ARBA00004434"/>
    </source>
</evidence>
<dbReference type="InterPro" id="IPR011009">
    <property type="entry name" value="Kinase-like_dom_sf"/>
</dbReference>
<dbReference type="InterPro" id="IPR051511">
    <property type="entry name" value="MitoQC_Scaffold_Kinases"/>
</dbReference>
<accession>A0A914I9U7</accession>
<keyword evidence="12" id="KW-0999">Mitochondrion inner membrane</keyword>
<evidence type="ECO:0000256" key="14">
    <source>
        <dbReference type="ARBA" id="ARBA00022842"/>
    </source>
</evidence>
<evidence type="ECO:0000256" key="15">
    <source>
        <dbReference type="ARBA" id="ARBA00022946"/>
    </source>
</evidence>
<dbReference type="GO" id="GO:0000422">
    <property type="term" value="P:autophagy of mitochondrion"/>
    <property type="evidence" value="ECO:0007669"/>
    <property type="project" value="TreeGrafter"/>
</dbReference>
<evidence type="ECO:0000256" key="12">
    <source>
        <dbReference type="ARBA" id="ARBA00022792"/>
    </source>
</evidence>
<dbReference type="PROSITE" id="PS50011">
    <property type="entry name" value="PROTEIN_KINASE_DOM"/>
    <property type="match status" value="1"/>
</dbReference>
<reference evidence="21" key="1">
    <citation type="submission" date="2022-11" db="UniProtKB">
        <authorList>
            <consortium name="WormBaseParasite"/>
        </authorList>
    </citation>
    <scope>IDENTIFICATION</scope>
</reference>
<evidence type="ECO:0000259" key="19">
    <source>
        <dbReference type="PROSITE" id="PS50011"/>
    </source>
</evidence>
<evidence type="ECO:0000256" key="8">
    <source>
        <dbReference type="ARBA" id="ARBA00022723"/>
    </source>
</evidence>
<keyword evidence="6" id="KW-0723">Serine/threonine-protein kinase</keyword>
<keyword evidence="10" id="KW-0418">Kinase</keyword>
<name>A0A914I9U7_GLORO</name>
<evidence type="ECO:0000256" key="1">
    <source>
        <dbReference type="ARBA" id="ARBA00001946"/>
    </source>
</evidence>
<dbReference type="GO" id="GO:0090141">
    <property type="term" value="P:positive regulation of mitochondrial fission"/>
    <property type="evidence" value="ECO:0007669"/>
    <property type="project" value="TreeGrafter"/>
</dbReference>
<dbReference type="GO" id="GO:0005743">
    <property type="term" value="C:mitochondrial inner membrane"/>
    <property type="evidence" value="ECO:0007669"/>
    <property type="project" value="UniProtKB-SubCell"/>
</dbReference>
<evidence type="ECO:0000313" key="20">
    <source>
        <dbReference type="Proteomes" id="UP000887572"/>
    </source>
</evidence>
<evidence type="ECO:0000256" key="11">
    <source>
        <dbReference type="ARBA" id="ARBA00022787"/>
    </source>
</evidence>
<comment type="cofactor">
    <cofactor evidence="1">
        <name>Mg(2+)</name>
        <dbReference type="ChEBI" id="CHEBI:18420"/>
    </cofactor>
</comment>
<evidence type="ECO:0000313" key="21">
    <source>
        <dbReference type="WBParaSite" id="Gr19_v10_g8831.t1"/>
    </source>
</evidence>
<feature type="domain" description="Protein kinase" evidence="19">
    <location>
        <begin position="137"/>
        <end position="466"/>
    </location>
</feature>
<dbReference type="GO" id="GO:0046872">
    <property type="term" value="F:metal ion binding"/>
    <property type="evidence" value="ECO:0007669"/>
    <property type="project" value="UniProtKB-KW"/>
</dbReference>
<dbReference type="AlphaFoldDB" id="A0A914I9U7"/>
<dbReference type="Proteomes" id="UP000887572">
    <property type="component" value="Unplaced"/>
</dbReference>
<dbReference type="SMART" id="SM00220">
    <property type="entry name" value="S_TKc"/>
    <property type="match status" value="1"/>
</dbReference>
<sequence length="585" mass="66556">MSLRRINKILFRVLQELILRPRVQALMKIYPAQKLSAYLPKIASQTAKARPGNSSLRKIFTGSFRALRNRNHLFRPFVTLHSYHTRLKEFERTRGFLSIRVTERRDVLERVRHLFGTNVRYNRALAVAELPGHLDGYEIGAFIAKGCNGAVYELKVRMDEDPIRVKASTKKFPLALKIMFNYNWEAVSERVLWRQMGTELIPLAPLPKNVLRGAGMAKIKMLPRPHPNIIKMYTAFIDRMPALPGAEKLYPEALPNIAENPMSYDLKTLHLVMKRYRMTLHDYLEQKSDYDKRDPLVGRLLFGQLLEAVVFLHQNKFCHRDMKSDNVLLDFDNDAEVPHLVLSDFGTALATGKWTVICDDDMADLGGNVALRAPEIRRVSPAPDTHLNFEMADTWAAGTLAHEIFTGQNPFYQLLSSETYSQRDLPILPLRIIEPIHRIVDEMLSVDPQQRPNPAVAANVVAVSLLRFGHDVRTFLRECGTELISLTCENIRPVLKRASVSKLKDRMNNKLRHLAELYATETITLQLANSPKISAAELQLRATFLSRLDSGELHSAMKYFIGPDSSLSFGTDDGAQLTINHQMAN</sequence>
<keyword evidence="13" id="KW-0067">ATP-binding</keyword>
<keyword evidence="7" id="KW-0808">Transferase</keyword>
<keyword evidence="14" id="KW-0460">Magnesium</keyword>
<dbReference type="GO" id="GO:0005524">
    <property type="term" value="F:ATP binding"/>
    <property type="evidence" value="ECO:0007669"/>
    <property type="project" value="UniProtKB-KW"/>
</dbReference>
<keyword evidence="12" id="KW-0472">Membrane</keyword>
<evidence type="ECO:0000256" key="6">
    <source>
        <dbReference type="ARBA" id="ARBA00022527"/>
    </source>
</evidence>
<comment type="subcellular location">
    <subcellularLocation>
        <location evidence="3">Cytoplasm</location>
        <location evidence="3">Cytosol</location>
    </subcellularLocation>
    <subcellularLocation>
        <location evidence="2">Mitochondrion inner membrane</location>
        <topology evidence="2">Single-pass membrane protein</topology>
    </subcellularLocation>
    <subcellularLocation>
        <location evidence="4">Mitochondrion outer membrane</location>
        <topology evidence="4">Single-pass membrane protein</topology>
    </subcellularLocation>
</comment>
<comment type="catalytic activity">
    <reaction evidence="18">
        <text>L-seryl-[protein] + ATP = O-phospho-L-seryl-[protein] + ADP + H(+)</text>
        <dbReference type="Rhea" id="RHEA:17989"/>
        <dbReference type="Rhea" id="RHEA-COMP:9863"/>
        <dbReference type="Rhea" id="RHEA-COMP:11604"/>
        <dbReference type="ChEBI" id="CHEBI:15378"/>
        <dbReference type="ChEBI" id="CHEBI:29999"/>
        <dbReference type="ChEBI" id="CHEBI:30616"/>
        <dbReference type="ChEBI" id="CHEBI:83421"/>
        <dbReference type="ChEBI" id="CHEBI:456216"/>
        <dbReference type="EC" id="2.7.11.1"/>
    </reaction>
</comment>
<comment type="catalytic activity">
    <reaction evidence="17">
        <text>L-threonyl-[protein] + ATP = O-phospho-L-threonyl-[protein] + ADP + H(+)</text>
        <dbReference type="Rhea" id="RHEA:46608"/>
        <dbReference type="Rhea" id="RHEA-COMP:11060"/>
        <dbReference type="Rhea" id="RHEA-COMP:11605"/>
        <dbReference type="ChEBI" id="CHEBI:15378"/>
        <dbReference type="ChEBI" id="CHEBI:30013"/>
        <dbReference type="ChEBI" id="CHEBI:30616"/>
        <dbReference type="ChEBI" id="CHEBI:61977"/>
        <dbReference type="ChEBI" id="CHEBI:456216"/>
        <dbReference type="EC" id="2.7.11.1"/>
    </reaction>
</comment>
<keyword evidence="20" id="KW-1185">Reference proteome</keyword>
<dbReference type="GO" id="GO:0042981">
    <property type="term" value="P:regulation of apoptotic process"/>
    <property type="evidence" value="ECO:0007669"/>
    <property type="project" value="TreeGrafter"/>
</dbReference>
<dbReference type="SUPFAM" id="SSF56112">
    <property type="entry name" value="Protein kinase-like (PK-like)"/>
    <property type="match status" value="1"/>
</dbReference>
<evidence type="ECO:0000256" key="7">
    <source>
        <dbReference type="ARBA" id="ARBA00022679"/>
    </source>
</evidence>
<dbReference type="GO" id="GO:0005829">
    <property type="term" value="C:cytosol"/>
    <property type="evidence" value="ECO:0007669"/>
    <property type="project" value="UniProtKB-SubCell"/>
</dbReference>
<dbReference type="EC" id="2.7.11.1" evidence="5"/>
<evidence type="ECO:0000256" key="3">
    <source>
        <dbReference type="ARBA" id="ARBA00004514"/>
    </source>
</evidence>
<dbReference type="WBParaSite" id="Gr19_v10_g8831.t1">
    <property type="protein sequence ID" value="Gr19_v10_g8831.t1"/>
    <property type="gene ID" value="Gr19_v10_g8831"/>
</dbReference>
<keyword evidence="11" id="KW-1000">Mitochondrion outer membrane</keyword>
<evidence type="ECO:0000256" key="4">
    <source>
        <dbReference type="ARBA" id="ARBA00004572"/>
    </source>
</evidence>
<keyword evidence="15" id="KW-0809">Transit peptide</keyword>
<keyword evidence="9" id="KW-0547">Nucleotide-binding</keyword>
<dbReference type="GO" id="GO:0004674">
    <property type="term" value="F:protein serine/threonine kinase activity"/>
    <property type="evidence" value="ECO:0007669"/>
    <property type="project" value="UniProtKB-KW"/>
</dbReference>
<evidence type="ECO:0000256" key="5">
    <source>
        <dbReference type="ARBA" id="ARBA00012513"/>
    </source>
</evidence>
<keyword evidence="8" id="KW-0479">Metal-binding</keyword>
<keyword evidence="16" id="KW-0496">Mitochondrion</keyword>
<evidence type="ECO:0000256" key="9">
    <source>
        <dbReference type="ARBA" id="ARBA00022741"/>
    </source>
</evidence>
<dbReference type="InterPro" id="IPR000719">
    <property type="entry name" value="Prot_kinase_dom"/>
</dbReference>
<dbReference type="PROSITE" id="PS00108">
    <property type="entry name" value="PROTEIN_KINASE_ST"/>
    <property type="match status" value="1"/>
</dbReference>
<evidence type="ECO:0000256" key="16">
    <source>
        <dbReference type="ARBA" id="ARBA00023128"/>
    </source>
</evidence>
<dbReference type="Gene3D" id="1.10.510.10">
    <property type="entry name" value="Transferase(Phosphotransferase) domain 1"/>
    <property type="match status" value="1"/>
</dbReference>
<dbReference type="PANTHER" id="PTHR22972:SF7">
    <property type="entry name" value="SERINE_THREONINE-PROTEIN KINASE PINK1, MITOCHONDRIAL"/>
    <property type="match status" value="1"/>
</dbReference>
<dbReference type="PANTHER" id="PTHR22972">
    <property type="entry name" value="SERINE/THREONINE PROTEIN KINASE"/>
    <property type="match status" value="1"/>
</dbReference>
<dbReference type="Pfam" id="PF00069">
    <property type="entry name" value="Pkinase"/>
    <property type="match status" value="1"/>
</dbReference>